<evidence type="ECO:0000256" key="1">
    <source>
        <dbReference type="SAM" id="SignalP"/>
    </source>
</evidence>
<dbReference type="EMBL" id="LNYV01000001">
    <property type="protein sequence ID" value="KTD60616.1"/>
    <property type="molecule type" value="Genomic_DNA"/>
</dbReference>
<sequence>MLKKVICTTFSIMSFSVFLPAYANTDMSCKIQVAVSTPPVTFDQNVAFNVTNQLGLNKSITLSGGSAPQYIEKLPCISEPLIISATVYTTPANGWLQAPVIGQCVLKAGPVVLNGPENSVSVVFPFDFNCNY</sequence>
<gene>
    <name evidence="2" type="ORF">Lsai_0074</name>
</gene>
<evidence type="ECO:0008006" key="4">
    <source>
        <dbReference type="Google" id="ProtNLM"/>
    </source>
</evidence>
<dbReference type="Proteomes" id="UP000054621">
    <property type="component" value="Unassembled WGS sequence"/>
</dbReference>
<dbReference type="RefSeq" id="WP_027271154.1">
    <property type="nucleotide sequence ID" value="NZ_CAAAJE010000014.1"/>
</dbReference>
<evidence type="ECO:0000313" key="2">
    <source>
        <dbReference type="EMBL" id="KTD60616.1"/>
    </source>
</evidence>
<protein>
    <recommendedName>
        <fullName evidence="4">Protein activator of alkane oxidation PraB</fullName>
    </recommendedName>
</protein>
<name>A0A0W0YUR7_9GAMM</name>
<feature type="signal peptide" evidence="1">
    <location>
        <begin position="1"/>
        <end position="23"/>
    </location>
</feature>
<dbReference type="OrthoDB" id="5647770at2"/>
<proteinExistence type="predicted"/>
<dbReference type="eggNOG" id="ENOG5032FY1">
    <property type="taxonomic scope" value="Bacteria"/>
</dbReference>
<feature type="chain" id="PRO_5006918036" description="Protein activator of alkane oxidation PraB" evidence="1">
    <location>
        <begin position="24"/>
        <end position="132"/>
    </location>
</feature>
<organism evidence="2 3">
    <name type="scientific">Legionella sainthelensi</name>
    <dbReference type="NCBI Taxonomy" id="28087"/>
    <lineage>
        <taxon>Bacteria</taxon>
        <taxon>Pseudomonadati</taxon>
        <taxon>Pseudomonadota</taxon>
        <taxon>Gammaproteobacteria</taxon>
        <taxon>Legionellales</taxon>
        <taxon>Legionellaceae</taxon>
        <taxon>Legionella</taxon>
    </lineage>
</organism>
<comment type="caution">
    <text evidence="2">The sequence shown here is derived from an EMBL/GenBank/DDBJ whole genome shotgun (WGS) entry which is preliminary data.</text>
</comment>
<reference evidence="2 3" key="1">
    <citation type="submission" date="2015-11" db="EMBL/GenBank/DDBJ databases">
        <title>Genomic analysis of 38 Legionella species identifies large and diverse effector repertoires.</title>
        <authorList>
            <person name="Burstein D."/>
            <person name="Amaro F."/>
            <person name="Zusman T."/>
            <person name="Lifshitz Z."/>
            <person name="Cohen O."/>
            <person name="Gilbert J.A."/>
            <person name="Pupko T."/>
            <person name="Shuman H.A."/>
            <person name="Segal G."/>
        </authorList>
    </citation>
    <scope>NUCLEOTIDE SEQUENCE [LARGE SCALE GENOMIC DNA]</scope>
    <source>
        <strain evidence="2 3">Mt.St.Helens-4</strain>
    </source>
</reference>
<keyword evidence="1" id="KW-0732">Signal</keyword>
<dbReference type="PATRIC" id="fig|28087.4.peg.78"/>
<accession>A0A0W0YUR7</accession>
<evidence type="ECO:0000313" key="3">
    <source>
        <dbReference type="Proteomes" id="UP000054621"/>
    </source>
</evidence>
<dbReference type="AlphaFoldDB" id="A0A0W0YUR7"/>